<evidence type="ECO:0000313" key="2">
    <source>
        <dbReference type="EMBL" id="GMI12088.1"/>
    </source>
</evidence>
<gene>
    <name evidence="2" type="ORF">TrLO_g2634</name>
</gene>
<dbReference type="AlphaFoldDB" id="A0A9W7FH30"/>
<feature type="compositionally biased region" description="Pro residues" evidence="1">
    <location>
        <begin position="14"/>
        <end position="29"/>
    </location>
</feature>
<feature type="compositionally biased region" description="Polar residues" evidence="1">
    <location>
        <begin position="1"/>
        <end position="10"/>
    </location>
</feature>
<sequence>MLNSGQPNRASPTHTPPPVSRSSTSPPPVSTRTIGPPTGATFVQSFQPTPTGVFLERERLPPNKRKARLLGPADAKRAKFLQDTVENAFAHVNLTRPLGVPPGEEPTGSILRHRLPPTDADVEDLEEDENVMHGVSIEVTVSPTAVLGGGGEAPGTHTVIGVEEKEERNGDGCTHMGFFME</sequence>
<dbReference type="EMBL" id="BRXW01000171">
    <property type="protein sequence ID" value="GMI12088.1"/>
    <property type="molecule type" value="Genomic_DNA"/>
</dbReference>
<feature type="region of interest" description="Disordered" evidence="1">
    <location>
        <begin position="1"/>
        <end position="52"/>
    </location>
</feature>
<organism evidence="2 3">
    <name type="scientific">Triparma laevis f. longispina</name>
    <dbReference type="NCBI Taxonomy" id="1714387"/>
    <lineage>
        <taxon>Eukaryota</taxon>
        <taxon>Sar</taxon>
        <taxon>Stramenopiles</taxon>
        <taxon>Ochrophyta</taxon>
        <taxon>Bolidophyceae</taxon>
        <taxon>Parmales</taxon>
        <taxon>Triparmaceae</taxon>
        <taxon>Triparma</taxon>
    </lineage>
</organism>
<comment type="caution">
    <text evidence="2">The sequence shown here is derived from an EMBL/GenBank/DDBJ whole genome shotgun (WGS) entry which is preliminary data.</text>
</comment>
<dbReference type="Proteomes" id="UP001165122">
    <property type="component" value="Unassembled WGS sequence"/>
</dbReference>
<name>A0A9W7FH30_9STRA</name>
<dbReference type="OrthoDB" id="10310000at2759"/>
<evidence type="ECO:0000256" key="1">
    <source>
        <dbReference type="SAM" id="MobiDB-lite"/>
    </source>
</evidence>
<accession>A0A9W7FH30</accession>
<protein>
    <submittedName>
        <fullName evidence="2">Uncharacterized protein</fullName>
    </submittedName>
</protein>
<proteinExistence type="predicted"/>
<keyword evidence="3" id="KW-1185">Reference proteome</keyword>
<reference evidence="3" key="1">
    <citation type="journal article" date="2023" name="Commun. Biol.">
        <title>Genome analysis of Parmales, the sister group of diatoms, reveals the evolutionary specialization of diatoms from phago-mixotrophs to photoautotrophs.</title>
        <authorList>
            <person name="Ban H."/>
            <person name="Sato S."/>
            <person name="Yoshikawa S."/>
            <person name="Yamada K."/>
            <person name="Nakamura Y."/>
            <person name="Ichinomiya M."/>
            <person name="Sato N."/>
            <person name="Blanc-Mathieu R."/>
            <person name="Endo H."/>
            <person name="Kuwata A."/>
            <person name="Ogata H."/>
        </authorList>
    </citation>
    <scope>NUCLEOTIDE SEQUENCE [LARGE SCALE GENOMIC DNA]</scope>
    <source>
        <strain evidence="3">NIES 3700</strain>
    </source>
</reference>
<feature type="compositionally biased region" description="Polar residues" evidence="1">
    <location>
        <begin position="41"/>
        <end position="50"/>
    </location>
</feature>
<evidence type="ECO:0000313" key="3">
    <source>
        <dbReference type="Proteomes" id="UP001165122"/>
    </source>
</evidence>